<dbReference type="Proteomes" id="UP000199532">
    <property type="component" value="Unassembled WGS sequence"/>
</dbReference>
<keyword evidence="2" id="KW-1185">Reference proteome</keyword>
<gene>
    <name evidence="1" type="ORF">SAMN04487995_0846</name>
</gene>
<dbReference type="InterPro" id="IPR032720">
    <property type="entry name" value="Cys_rich_CWC"/>
</dbReference>
<dbReference type="RefSeq" id="WP_090332252.1">
    <property type="nucleotide sequence ID" value="NZ_FNXY01000001.1"/>
</dbReference>
<protein>
    <submittedName>
        <fullName evidence="1">Cysteine-rich CWC</fullName>
    </submittedName>
</protein>
<dbReference type="STRING" id="408657.SAMN04487995_0846"/>
<dbReference type="EMBL" id="FNXY01000001">
    <property type="protein sequence ID" value="SEI45265.1"/>
    <property type="molecule type" value="Genomic_DNA"/>
</dbReference>
<dbReference type="InterPro" id="IPR040807">
    <property type="entry name" value="DUF5522"/>
</dbReference>
<accession>A0A1H6R128</accession>
<dbReference type="AlphaFoldDB" id="A0A1H6R128"/>
<dbReference type="Pfam" id="PF17653">
    <property type="entry name" value="DUF5522"/>
    <property type="match status" value="1"/>
</dbReference>
<organism evidence="1 2">
    <name type="scientific">Dyadobacter koreensis</name>
    <dbReference type="NCBI Taxonomy" id="408657"/>
    <lineage>
        <taxon>Bacteria</taxon>
        <taxon>Pseudomonadati</taxon>
        <taxon>Bacteroidota</taxon>
        <taxon>Cytophagia</taxon>
        <taxon>Cytophagales</taxon>
        <taxon>Spirosomataceae</taxon>
        <taxon>Dyadobacter</taxon>
    </lineage>
</organism>
<sequence>MENHEAKCCPKCNSEFTCKTCDIGNCQCYTVTLSPETKNFLSKTSYHCLCKNCLVKTEKTLISASKYTFPTHSAMFIDGLHYYKENGNWVFLELYHILRGQCCKNGCRHCPYGFSKQHV</sequence>
<proteinExistence type="predicted"/>
<dbReference type="Pfam" id="PF14375">
    <property type="entry name" value="Cys_rich_CWC"/>
    <property type="match status" value="1"/>
</dbReference>
<evidence type="ECO:0000313" key="2">
    <source>
        <dbReference type="Proteomes" id="UP000199532"/>
    </source>
</evidence>
<evidence type="ECO:0000313" key="1">
    <source>
        <dbReference type="EMBL" id="SEI45265.1"/>
    </source>
</evidence>
<dbReference type="OrthoDB" id="9800168at2"/>
<reference evidence="1 2" key="1">
    <citation type="submission" date="2016-10" db="EMBL/GenBank/DDBJ databases">
        <authorList>
            <person name="de Groot N.N."/>
        </authorList>
    </citation>
    <scope>NUCLEOTIDE SEQUENCE [LARGE SCALE GENOMIC DNA]</scope>
    <source>
        <strain evidence="1 2">DSM 19938</strain>
    </source>
</reference>
<name>A0A1H6R128_9BACT</name>